<accession>H2C141</accession>
<protein>
    <submittedName>
        <fullName evidence="1">Uncharacterized protein</fullName>
    </submittedName>
</protein>
<name>H2C141_9CREN</name>
<dbReference type="Proteomes" id="UP000003980">
    <property type="component" value="Unassembled WGS sequence"/>
</dbReference>
<sequence>MTDLLPAMKARFPEVSRITPLYGCYSVVVHDEREKSLSCLYE</sequence>
<evidence type="ECO:0000313" key="2">
    <source>
        <dbReference type="Proteomes" id="UP000003980"/>
    </source>
</evidence>
<dbReference type="AlphaFoldDB" id="H2C141"/>
<proteinExistence type="predicted"/>
<dbReference type="HOGENOM" id="CLU_3245431_0_0_2"/>
<keyword evidence="2" id="KW-1185">Reference proteome</keyword>
<gene>
    <name evidence="1" type="ORF">MetMK1DRAFT_00016410</name>
</gene>
<evidence type="ECO:0000313" key="1">
    <source>
        <dbReference type="EMBL" id="EHP71137.1"/>
    </source>
</evidence>
<organism evidence="1 2">
    <name type="scientific">Metallosphaera yellowstonensis MK1</name>
    <dbReference type="NCBI Taxonomy" id="671065"/>
    <lineage>
        <taxon>Archaea</taxon>
        <taxon>Thermoproteota</taxon>
        <taxon>Thermoprotei</taxon>
        <taxon>Sulfolobales</taxon>
        <taxon>Sulfolobaceae</taxon>
        <taxon>Metallosphaera</taxon>
    </lineage>
</organism>
<reference evidence="1 2" key="1">
    <citation type="submission" date="2012-01" db="EMBL/GenBank/DDBJ databases">
        <title>Improved High-Quality Draft sequence of Metallosphaera yellowstonensis MK1.</title>
        <authorList>
            <consortium name="US DOE Joint Genome Institute"/>
            <person name="Lucas S."/>
            <person name="Han J."/>
            <person name="Cheng J.-F."/>
            <person name="Goodwin L."/>
            <person name="Pitluck S."/>
            <person name="Peters L."/>
            <person name="Teshima H."/>
            <person name="Detter J.C."/>
            <person name="Han C."/>
            <person name="Tapia R."/>
            <person name="Land M."/>
            <person name="Hauser L."/>
            <person name="Kyrpides N."/>
            <person name="Kozubal M."/>
            <person name="Macur R.E."/>
            <person name="Jay Z."/>
            <person name="Inskeep W."/>
            <person name="Woyke T."/>
        </authorList>
    </citation>
    <scope>NUCLEOTIDE SEQUENCE [LARGE SCALE GENOMIC DNA]</scope>
    <source>
        <strain evidence="1 2">MK1</strain>
    </source>
</reference>
<dbReference type="EMBL" id="JH597761">
    <property type="protein sequence ID" value="EHP71137.1"/>
    <property type="molecule type" value="Genomic_DNA"/>
</dbReference>